<dbReference type="AlphaFoldDB" id="A0A2Z5PM82"/>
<gene>
    <name evidence="2" type="ORF">MMOS7_08100</name>
</gene>
<proteinExistence type="predicted"/>
<dbReference type="SUPFAM" id="SSF53335">
    <property type="entry name" value="S-adenosyl-L-methionine-dependent methyltransferases"/>
    <property type="match status" value="1"/>
</dbReference>
<dbReference type="REBASE" id="94215">
    <property type="entry name" value="M.MmaOS7ORF8100P"/>
</dbReference>
<dbReference type="EMBL" id="AP011528">
    <property type="protein sequence ID" value="BAP62896.1"/>
    <property type="molecule type" value="Genomic_DNA"/>
</dbReference>
<reference evidence="2 3" key="1">
    <citation type="submission" date="2009-06" db="EMBL/GenBank/DDBJ databases">
        <title>Molecular Evidence for Microbiologically Influenced Corrosion from genome of Methanogen.</title>
        <authorList>
            <person name="Ito N."/>
            <person name="Tsurumaru H."/>
            <person name="Shimizu A."/>
            <person name="Harada T."/>
            <person name="Hosoyama A."/>
            <person name="Horikawa H."/>
            <person name="Wakai S."/>
            <person name="Sasaki K."/>
            <person name="Nishijima K."/>
            <person name="Ataku H."/>
            <person name="Yamazaki J."/>
            <person name="Mise M."/>
            <person name="Yamazaki S."/>
            <person name="Tanikawa S."/>
            <person name="Harayama S."/>
            <person name="Fujita N."/>
        </authorList>
    </citation>
    <scope>NUCLEOTIDE SEQUENCE [LARGE SCALE GENOMIC DNA]</scope>
    <source>
        <strain evidence="3">OS7 ( NBRC 103642)</strain>
    </source>
</reference>
<sequence>MLALELNFEKPFIESQFPISKISKESYKERKAGAGQTLTGLGKWWGRKPLILVRSTLLGLLMPTSDDPINDRNIFLKILSMDEKGLLHRKNKSIPIKELYKYSSDNDKKKYFTKESKTEKTAFVKGLTKNEKDDLQIKIFKKISYDEKLKYCMRPEELTNLDEDTWKEINNHLKTDAKNYQELFQQLGEKKFGHTPKVGDCFCGGGSIPFEAARMGCDVYASDLNPVAGLLTWSSLNILSKSDKEIKELKKFQKEVFDEVEKQILDLGIETNELGYRAKYYLYCNETKCPECGAMVPLAPSFVVSEKQKTIGILKYNENLNNFDIEIKSNASKEEMNTAKTGTLNKGRLECPHCNMKTPIAVIRNDRVVNGKTDYGLRLWEKDEFIPRSDDVFQERLYCIGWMNDGNVIYYSPDENDLLREQKVIDLLKERFNEWQNLGYIPSMEIEEGYNTTQVIRERGWKYWHQLYNPRQLLVLGLFSEKILQNGGDKLISSILGFNRVADRMSKLAMWHKSRDESETTFSNQALNTLYVYAARSLASINSPWSINLFSNSFNSITQTELTNAKTIDYENDIWITDPPYADAINYHELTELFLSWDKKMLEKAFPSWYTDSKRALAVRGTGKTFNETMIDIYSNLAKNMPEDGMQVIMFTHQDVGVWAELAGILWLSGLHVVSAWNIATETESGGLKSGNYVKGTVILTLKKRKNNETVFEDEILDEVKKEVRKQIKSMKTVDDKDEPNFADPDYILAAYAASLKVLTAYENIEGIDLKYELTKEDKTDSPLQDIINKAIGIAYDCLIPVGFDKFRWKGLSNEEKFYIKGLESEINGANALSTYQELARGYGIKNYKDMLENTRANSARLKTASEYANKGLSTNLIFSNALLRKILLSIYKSKNEEDAKFGKSYLREEYGSEYWSKRNSIVEILDFICSFEHIDSMKHWEHDVEYAKYLRELIKEDSI</sequence>
<evidence type="ECO:0000313" key="2">
    <source>
        <dbReference type="EMBL" id="BAP62896.1"/>
    </source>
</evidence>
<dbReference type="InterPro" id="IPR049953">
    <property type="entry name" value="Antiphage_assoc"/>
</dbReference>
<accession>A0A2Z5PM82</accession>
<dbReference type="KEGG" id="mmao:MMOS7_08100"/>
<protein>
    <recommendedName>
        <fullName evidence="1">DUF1156 domain-containing protein</fullName>
    </recommendedName>
</protein>
<dbReference type="Pfam" id="PF06634">
    <property type="entry name" value="DUF1156"/>
    <property type="match status" value="1"/>
</dbReference>
<feature type="domain" description="DUF1156" evidence="1">
    <location>
        <begin position="16"/>
        <end position="78"/>
    </location>
</feature>
<evidence type="ECO:0000259" key="1">
    <source>
        <dbReference type="Pfam" id="PF06634"/>
    </source>
</evidence>
<evidence type="ECO:0000313" key="3">
    <source>
        <dbReference type="Proteomes" id="UP000263689"/>
    </source>
</evidence>
<dbReference type="Gene3D" id="3.40.50.150">
    <property type="entry name" value="Vaccinia Virus protein VP39"/>
    <property type="match status" value="1"/>
</dbReference>
<dbReference type="Proteomes" id="UP000263689">
    <property type="component" value="Chromosome"/>
</dbReference>
<dbReference type="InterPro" id="IPR009537">
    <property type="entry name" value="DUF1156"/>
</dbReference>
<organism evidence="2 3">
    <name type="scientific">Methanococcus maripaludis OS7</name>
    <dbReference type="NCBI Taxonomy" id="637915"/>
    <lineage>
        <taxon>Archaea</taxon>
        <taxon>Methanobacteriati</taxon>
        <taxon>Methanobacteriota</taxon>
        <taxon>Methanomada group</taxon>
        <taxon>Methanococci</taxon>
        <taxon>Methanococcales</taxon>
        <taxon>Methanococcaceae</taxon>
        <taxon>Methanococcus</taxon>
    </lineage>
</organism>
<dbReference type="NCBIfam" id="NF042963">
    <property type="entry name" value="DUF1156_antiphage"/>
    <property type="match status" value="1"/>
</dbReference>
<name>A0A2Z5PM82_METMI</name>
<dbReference type="InterPro" id="IPR029063">
    <property type="entry name" value="SAM-dependent_MTases_sf"/>
</dbReference>